<dbReference type="InterPro" id="IPR018253">
    <property type="entry name" value="DnaJ_domain_CS"/>
</dbReference>
<feature type="compositionally biased region" description="Basic and acidic residues" evidence="1">
    <location>
        <begin position="110"/>
        <end position="122"/>
    </location>
</feature>
<protein>
    <recommendedName>
        <fullName evidence="3">J domain-containing protein</fullName>
    </recommendedName>
</protein>
<keyword evidence="2" id="KW-1133">Transmembrane helix</keyword>
<organism evidence="4 5">
    <name type="scientific">Coptotermes formosanus</name>
    <name type="common">Formosan subterranean termite</name>
    <dbReference type="NCBI Taxonomy" id="36987"/>
    <lineage>
        <taxon>Eukaryota</taxon>
        <taxon>Metazoa</taxon>
        <taxon>Ecdysozoa</taxon>
        <taxon>Arthropoda</taxon>
        <taxon>Hexapoda</taxon>
        <taxon>Insecta</taxon>
        <taxon>Pterygota</taxon>
        <taxon>Neoptera</taxon>
        <taxon>Polyneoptera</taxon>
        <taxon>Dictyoptera</taxon>
        <taxon>Blattodea</taxon>
        <taxon>Blattoidea</taxon>
        <taxon>Termitoidae</taxon>
        <taxon>Rhinotermitidae</taxon>
        <taxon>Coptotermes</taxon>
    </lineage>
</organism>
<dbReference type="PROSITE" id="PS50076">
    <property type="entry name" value="DNAJ_2"/>
    <property type="match status" value="1"/>
</dbReference>
<dbReference type="Gene3D" id="1.10.287.110">
    <property type="entry name" value="DnaJ domain"/>
    <property type="match status" value="1"/>
</dbReference>
<name>A0A6L2PYM1_COPFO</name>
<feature type="transmembrane region" description="Helical" evidence="2">
    <location>
        <begin position="171"/>
        <end position="192"/>
    </location>
</feature>
<dbReference type="SUPFAM" id="SSF46565">
    <property type="entry name" value="Chaperone J-domain"/>
    <property type="match status" value="1"/>
</dbReference>
<accession>A0A6L2PYM1</accession>
<dbReference type="Proteomes" id="UP000502823">
    <property type="component" value="Unassembled WGS sequence"/>
</dbReference>
<dbReference type="Pfam" id="PF00226">
    <property type="entry name" value="DnaJ"/>
    <property type="match status" value="1"/>
</dbReference>
<dbReference type="InterPro" id="IPR036869">
    <property type="entry name" value="J_dom_sf"/>
</dbReference>
<gene>
    <name evidence="4" type="ORF">Cfor_11447</name>
</gene>
<evidence type="ECO:0000313" key="5">
    <source>
        <dbReference type="Proteomes" id="UP000502823"/>
    </source>
</evidence>
<feature type="domain" description="J" evidence="3">
    <location>
        <begin position="28"/>
        <end position="93"/>
    </location>
</feature>
<dbReference type="AlphaFoldDB" id="A0A6L2PYM1"/>
<proteinExistence type="predicted"/>
<dbReference type="PANTHER" id="PTHR44873">
    <property type="entry name" value="DNAJ HOMOLOG SUBFAMILY C MEMBER 30, MITOCHONDRIAL"/>
    <property type="match status" value="1"/>
</dbReference>
<dbReference type="PANTHER" id="PTHR44873:SF1">
    <property type="entry name" value="DNAJ HOMOLOG SUBFAMILY C MEMBER 30, MITOCHONDRIAL"/>
    <property type="match status" value="1"/>
</dbReference>
<keyword evidence="2" id="KW-0472">Membrane</keyword>
<dbReference type="SMART" id="SM00271">
    <property type="entry name" value="DnaJ"/>
    <property type="match status" value="1"/>
</dbReference>
<feature type="compositionally biased region" description="Polar residues" evidence="1">
    <location>
        <begin position="100"/>
        <end position="109"/>
    </location>
</feature>
<dbReference type="InterPro" id="IPR053025">
    <property type="entry name" value="Mito_ATP_Synthase-Asso"/>
</dbReference>
<keyword evidence="5" id="KW-1185">Reference proteome</keyword>
<dbReference type="CDD" id="cd06257">
    <property type="entry name" value="DnaJ"/>
    <property type="match status" value="1"/>
</dbReference>
<evidence type="ECO:0000313" key="4">
    <source>
        <dbReference type="EMBL" id="GFG35658.1"/>
    </source>
</evidence>
<evidence type="ECO:0000256" key="2">
    <source>
        <dbReference type="SAM" id="Phobius"/>
    </source>
</evidence>
<comment type="caution">
    <text evidence="4">The sequence shown here is derived from an EMBL/GenBank/DDBJ whole genome shotgun (WGS) entry which is preliminary data.</text>
</comment>
<feature type="region of interest" description="Disordered" evidence="1">
    <location>
        <begin position="100"/>
        <end position="131"/>
    </location>
</feature>
<dbReference type="PRINTS" id="PR00625">
    <property type="entry name" value="JDOMAIN"/>
</dbReference>
<sequence length="222" mass="25447">MIPISCTLRSSRIAQTKFFSVSAIRRRSHYESLGLTPHATQADIKSAYYKMSMEFHPDKNKGSEEAAEKFRSITEAYEVLGNLRLRKLYDKGILHTADAQSAEETAQSDSDSKFYKSREQRSRAPPPAGKTPIYNFDEWTHMHYGAAFARREQAKARYASKVGRTISDRHFMFSELMLIGVTLILTFLSLSYMKNKSYDIVKDVYQEKNDTNDPSNSVQTEK</sequence>
<dbReference type="PROSITE" id="PS00636">
    <property type="entry name" value="DNAJ_1"/>
    <property type="match status" value="1"/>
</dbReference>
<dbReference type="FunCoup" id="A0A6L2PYM1">
    <property type="interactions" value="599"/>
</dbReference>
<dbReference type="InterPro" id="IPR001623">
    <property type="entry name" value="DnaJ_domain"/>
</dbReference>
<reference evidence="5" key="1">
    <citation type="submission" date="2020-01" db="EMBL/GenBank/DDBJ databases">
        <title>Draft genome sequence of the Termite Coptotermes fromosanus.</title>
        <authorList>
            <person name="Itakura S."/>
            <person name="Yosikawa Y."/>
            <person name="Umezawa K."/>
        </authorList>
    </citation>
    <scope>NUCLEOTIDE SEQUENCE [LARGE SCALE GENOMIC DNA]</scope>
</reference>
<evidence type="ECO:0000256" key="1">
    <source>
        <dbReference type="SAM" id="MobiDB-lite"/>
    </source>
</evidence>
<dbReference type="OrthoDB" id="291007at2759"/>
<dbReference type="EMBL" id="BLKM01000562">
    <property type="protein sequence ID" value="GFG35658.1"/>
    <property type="molecule type" value="Genomic_DNA"/>
</dbReference>
<dbReference type="InParanoid" id="A0A6L2PYM1"/>
<evidence type="ECO:0000259" key="3">
    <source>
        <dbReference type="PROSITE" id="PS50076"/>
    </source>
</evidence>
<keyword evidence="2" id="KW-0812">Transmembrane</keyword>